<dbReference type="RefSeq" id="WP_154058614.1">
    <property type="nucleotide sequence ID" value="NZ_CP020991.1"/>
</dbReference>
<sequence length="66" mass="7969">MMIITEKQKELVKKYLKKSYTDIDLLLTELDDKITEIGFDENYDINEEGILLQRLYDDLYYQNSEI</sequence>
<accession>A0A2K9P111</accession>
<proteinExistence type="predicted"/>
<keyword evidence="2" id="KW-1185">Reference proteome</keyword>
<dbReference type="GeneID" id="98062204"/>
<evidence type="ECO:0000313" key="2">
    <source>
        <dbReference type="Proteomes" id="UP000235589"/>
    </source>
</evidence>
<protein>
    <submittedName>
        <fullName evidence="1">Uncharacterized protein</fullName>
    </submittedName>
</protein>
<name>A0A2K9P111_9FIRM</name>
<dbReference type="EMBL" id="CP020991">
    <property type="protein sequence ID" value="AUO18964.1"/>
    <property type="molecule type" value="Genomic_DNA"/>
</dbReference>
<dbReference type="KEGG" id="mpec:B9O19_00781"/>
<reference evidence="1 2" key="1">
    <citation type="submission" date="2017-04" db="EMBL/GenBank/DDBJ databases">
        <title>Monoglobus pectinilyticus 14 draft genome.</title>
        <authorList>
            <person name="Kim C."/>
            <person name="Rosendale D.I."/>
            <person name="Kelly W.J."/>
            <person name="Tannock G.W."/>
            <person name="Patchett M.L."/>
            <person name="Jordens J.Z."/>
        </authorList>
    </citation>
    <scope>NUCLEOTIDE SEQUENCE [LARGE SCALE GENOMIC DNA]</scope>
    <source>
        <strain evidence="1 2">14</strain>
    </source>
</reference>
<evidence type="ECO:0000313" key="1">
    <source>
        <dbReference type="EMBL" id="AUO18964.1"/>
    </source>
</evidence>
<dbReference type="AlphaFoldDB" id="A0A2K9P111"/>
<organism evidence="1 2">
    <name type="scientific">Monoglobus pectinilyticus</name>
    <dbReference type="NCBI Taxonomy" id="1981510"/>
    <lineage>
        <taxon>Bacteria</taxon>
        <taxon>Bacillati</taxon>
        <taxon>Bacillota</taxon>
        <taxon>Clostridia</taxon>
        <taxon>Monoglobales</taxon>
        <taxon>Monoglobaceae</taxon>
        <taxon>Monoglobus</taxon>
    </lineage>
</organism>
<gene>
    <name evidence="1" type="ORF">B9O19_00781</name>
</gene>
<dbReference type="Proteomes" id="UP000235589">
    <property type="component" value="Chromosome"/>
</dbReference>